<dbReference type="InterPro" id="IPR001245">
    <property type="entry name" value="Ser-Thr/Tyr_kinase_cat_dom"/>
</dbReference>
<dbReference type="GO" id="GO:0043235">
    <property type="term" value="C:receptor complex"/>
    <property type="evidence" value="ECO:0007669"/>
    <property type="project" value="TreeGrafter"/>
</dbReference>
<keyword evidence="3 17" id="KW-0812">Transmembrane</keyword>
<evidence type="ECO:0000256" key="9">
    <source>
        <dbReference type="ARBA" id="ARBA00023319"/>
    </source>
</evidence>
<keyword evidence="9" id="KW-0393">Immunoglobulin domain</keyword>
<gene>
    <name evidence="20" type="ORF">LSH36_41g00052</name>
</gene>
<dbReference type="PROSITE" id="PS50011">
    <property type="entry name" value="PROTEIN_KINASE_DOM"/>
    <property type="match status" value="1"/>
</dbReference>
<evidence type="ECO:0000256" key="7">
    <source>
        <dbReference type="ARBA" id="ARBA00023170"/>
    </source>
</evidence>
<dbReference type="EMBL" id="JAODUP010000041">
    <property type="protein sequence ID" value="KAK2166138.1"/>
    <property type="molecule type" value="Genomic_DNA"/>
</dbReference>
<dbReference type="InterPro" id="IPR011009">
    <property type="entry name" value="Kinase-like_dom_sf"/>
</dbReference>
<dbReference type="SMART" id="SM00409">
    <property type="entry name" value="IG"/>
    <property type="match status" value="7"/>
</dbReference>
<feature type="transmembrane region" description="Helical" evidence="17">
    <location>
        <begin position="730"/>
        <end position="750"/>
    </location>
</feature>
<dbReference type="InterPro" id="IPR017441">
    <property type="entry name" value="Protein_kinase_ATP_BS"/>
</dbReference>
<dbReference type="InterPro" id="IPR036179">
    <property type="entry name" value="Ig-like_dom_sf"/>
</dbReference>
<dbReference type="PANTHER" id="PTHR24416:SF600">
    <property type="entry name" value="PDGF- AND VEGF-RECEPTOR RELATED, ISOFORM J"/>
    <property type="match status" value="1"/>
</dbReference>
<evidence type="ECO:0000256" key="6">
    <source>
        <dbReference type="ARBA" id="ARBA00023157"/>
    </source>
</evidence>
<dbReference type="CDD" id="cd00096">
    <property type="entry name" value="Ig"/>
    <property type="match status" value="1"/>
</dbReference>
<evidence type="ECO:0000256" key="4">
    <source>
        <dbReference type="ARBA" id="ARBA00022989"/>
    </source>
</evidence>
<keyword evidence="13" id="KW-0479">Metal-binding</keyword>
<dbReference type="InterPro" id="IPR020635">
    <property type="entry name" value="Tyr_kinase_cat_dom"/>
</dbReference>
<evidence type="ECO:0000256" key="13">
    <source>
        <dbReference type="PIRSR" id="PIRSR000615-3"/>
    </source>
</evidence>
<keyword evidence="7" id="KW-0675">Receptor</keyword>
<dbReference type="InterPro" id="IPR013783">
    <property type="entry name" value="Ig-like_fold"/>
</dbReference>
<feature type="region of interest" description="Disordered" evidence="16">
    <location>
        <begin position="1273"/>
        <end position="1334"/>
    </location>
</feature>
<feature type="active site" description="Proton acceptor" evidence="11">
    <location>
        <position position="1047"/>
    </location>
</feature>
<dbReference type="PIRSF" id="PIRSF000615">
    <property type="entry name" value="TyrPK_CSF1-R"/>
    <property type="match status" value="1"/>
</dbReference>
<keyword evidence="12 15" id="KW-0547">Nucleotide-binding</keyword>
<dbReference type="Gene3D" id="3.30.200.20">
    <property type="entry name" value="Phosphorylase Kinase, domain 1"/>
    <property type="match status" value="1"/>
</dbReference>
<evidence type="ECO:0000256" key="16">
    <source>
        <dbReference type="SAM" id="MobiDB-lite"/>
    </source>
</evidence>
<dbReference type="InterPro" id="IPR050122">
    <property type="entry name" value="RTK"/>
</dbReference>
<dbReference type="InterPro" id="IPR013098">
    <property type="entry name" value="Ig_I-set"/>
</dbReference>
<feature type="binding site" evidence="12 15">
    <location>
        <position position="835"/>
    </location>
    <ligand>
        <name>ATP</name>
        <dbReference type="ChEBI" id="CHEBI:30616"/>
    </ligand>
</feature>
<feature type="binding site" evidence="12">
    <location>
        <position position="1051"/>
    </location>
    <ligand>
        <name>ATP</name>
        <dbReference type="ChEBI" id="CHEBI:30616"/>
    </ligand>
</feature>
<comment type="subcellular location">
    <subcellularLocation>
        <location evidence="1">Membrane</location>
        <topology evidence="1">Single-pass membrane protein</topology>
    </subcellularLocation>
</comment>
<dbReference type="InterPro" id="IPR000719">
    <property type="entry name" value="Prot_kinase_dom"/>
</dbReference>
<proteinExistence type="predicted"/>
<comment type="caution">
    <text evidence="20">The sequence shown here is derived from an EMBL/GenBank/DDBJ whole genome shotgun (WGS) entry which is preliminary data.</text>
</comment>
<reference evidence="20" key="1">
    <citation type="journal article" date="2023" name="Mol. Biol. Evol.">
        <title>Third-Generation Sequencing Reveals the Adaptive Role of the Epigenome in Three Deep-Sea Polychaetes.</title>
        <authorList>
            <person name="Perez M."/>
            <person name="Aroh O."/>
            <person name="Sun Y."/>
            <person name="Lan Y."/>
            <person name="Juniper S.K."/>
            <person name="Young C.R."/>
            <person name="Angers B."/>
            <person name="Qian P.Y."/>
        </authorList>
    </citation>
    <scope>NUCLEOTIDE SEQUENCE</scope>
    <source>
        <strain evidence="20">P08H-3</strain>
    </source>
</reference>
<dbReference type="SMART" id="SM00408">
    <property type="entry name" value="IGc2"/>
    <property type="match status" value="3"/>
</dbReference>
<feature type="binding site" evidence="12">
    <location>
        <begin position="809"/>
        <end position="816"/>
    </location>
    <ligand>
        <name>ATP</name>
        <dbReference type="ChEBI" id="CHEBI:30616"/>
    </ligand>
</feature>
<dbReference type="InterPro" id="IPR008266">
    <property type="entry name" value="Tyr_kinase_AS"/>
</dbReference>
<dbReference type="SMART" id="SM00219">
    <property type="entry name" value="TyrKc"/>
    <property type="match status" value="1"/>
</dbReference>
<evidence type="ECO:0000256" key="12">
    <source>
        <dbReference type="PIRSR" id="PIRSR000615-2"/>
    </source>
</evidence>
<dbReference type="PROSITE" id="PS00109">
    <property type="entry name" value="PROTEIN_KINASE_TYR"/>
    <property type="match status" value="1"/>
</dbReference>
<protein>
    <recommendedName>
        <fullName evidence="2">receptor protein-tyrosine kinase</fullName>
        <ecNumber evidence="2">2.7.10.1</ecNumber>
    </recommendedName>
</protein>
<dbReference type="PROSITE" id="PS00107">
    <property type="entry name" value="PROTEIN_KINASE_ATP"/>
    <property type="match status" value="1"/>
</dbReference>
<dbReference type="SUPFAM" id="SSF56112">
    <property type="entry name" value="Protein kinase-like (PK-like)"/>
    <property type="match status" value="1"/>
</dbReference>
<feature type="site" description="Important for interaction with phosphotyrosine-binding proteins" evidence="14">
    <location>
        <position position="1191"/>
    </location>
</feature>
<dbReference type="GO" id="GO:0004714">
    <property type="term" value="F:transmembrane receptor protein tyrosine kinase activity"/>
    <property type="evidence" value="ECO:0007669"/>
    <property type="project" value="UniProtKB-EC"/>
</dbReference>
<feature type="domain" description="Ig-like" evidence="19">
    <location>
        <begin position="400"/>
        <end position="495"/>
    </location>
</feature>
<dbReference type="Pfam" id="PF07714">
    <property type="entry name" value="PK_Tyr_Ser-Thr"/>
    <property type="match status" value="1"/>
</dbReference>
<evidence type="ECO:0000256" key="2">
    <source>
        <dbReference type="ARBA" id="ARBA00011902"/>
    </source>
</evidence>
<keyword evidence="13" id="KW-0460">Magnesium</keyword>
<dbReference type="InterPro" id="IPR003599">
    <property type="entry name" value="Ig_sub"/>
</dbReference>
<keyword evidence="8" id="KW-0325">Glycoprotein</keyword>
<dbReference type="Gene3D" id="1.10.510.10">
    <property type="entry name" value="Transferase(Phosphotransferase) domain 1"/>
    <property type="match status" value="1"/>
</dbReference>
<dbReference type="FunFam" id="3.30.200.20:FF:000586">
    <property type="entry name" value="Receptor protein-tyrosine kinase"/>
    <property type="match status" value="1"/>
</dbReference>
<dbReference type="Proteomes" id="UP001208570">
    <property type="component" value="Unassembled WGS sequence"/>
</dbReference>
<evidence type="ECO:0000256" key="8">
    <source>
        <dbReference type="ARBA" id="ARBA00023180"/>
    </source>
</evidence>
<organism evidence="20 21">
    <name type="scientific">Paralvinella palmiformis</name>
    <dbReference type="NCBI Taxonomy" id="53620"/>
    <lineage>
        <taxon>Eukaryota</taxon>
        <taxon>Metazoa</taxon>
        <taxon>Spiralia</taxon>
        <taxon>Lophotrochozoa</taxon>
        <taxon>Annelida</taxon>
        <taxon>Polychaeta</taxon>
        <taxon>Sedentaria</taxon>
        <taxon>Canalipalpata</taxon>
        <taxon>Terebellida</taxon>
        <taxon>Terebelliformia</taxon>
        <taxon>Alvinellidae</taxon>
        <taxon>Paralvinella</taxon>
    </lineage>
</organism>
<name>A0AAD9K8U4_9ANNE</name>
<feature type="binding site" evidence="13">
    <location>
        <position position="1052"/>
    </location>
    <ligand>
        <name>Mg(2+)</name>
        <dbReference type="ChEBI" id="CHEBI:18420"/>
    </ligand>
</feature>
<dbReference type="GO" id="GO:0005524">
    <property type="term" value="F:ATP binding"/>
    <property type="evidence" value="ECO:0007669"/>
    <property type="project" value="UniProtKB-UniRule"/>
</dbReference>
<keyword evidence="6" id="KW-1015">Disulfide bond</keyword>
<evidence type="ECO:0000256" key="10">
    <source>
        <dbReference type="ARBA" id="ARBA00051243"/>
    </source>
</evidence>
<dbReference type="EC" id="2.7.10.1" evidence="2"/>
<dbReference type="FunFam" id="2.60.40.10:FF:000107">
    <property type="entry name" value="Myosin, light chain kinase a"/>
    <property type="match status" value="1"/>
</dbReference>
<dbReference type="GO" id="GO:0007169">
    <property type="term" value="P:cell surface receptor protein tyrosine kinase signaling pathway"/>
    <property type="evidence" value="ECO:0007669"/>
    <property type="project" value="TreeGrafter"/>
</dbReference>
<dbReference type="InterPro" id="IPR003598">
    <property type="entry name" value="Ig_sub2"/>
</dbReference>
<dbReference type="FunFam" id="1.10.510.10:FF:000373">
    <property type="entry name" value="Receptor protein-tyrosine kinase"/>
    <property type="match status" value="1"/>
</dbReference>
<feature type="domain" description="Ig-like" evidence="19">
    <location>
        <begin position="616"/>
        <end position="711"/>
    </location>
</feature>
<evidence type="ECO:0000256" key="11">
    <source>
        <dbReference type="PIRSR" id="PIRSR000615-1"/>
    </source>
</evidence>
<dbReference type="Pfam" id="PF07679">
    <property type="entry name" value="I-set"/>
    <property type="match status" value="2"/>
</dbReference>
<evidence type="ECO:0000256" key="15">
    <source>
        <dbReference type="PROSITE-ProRule" id="PRU10141"/>
    </source>
</evidence>
<evidence type="ECO:0000256" key="3">
    <source>
        <dbReference type="ARBA" id="ARBA00022692"/>
    </source>
</evidence>
<dbReference type="PANTHER" id="PTHR24416">
    <property type="entry name" value="TYROSINE-PROTEIN KINASE RECEPTOR"/>
    <property type="match status" value="1"/>
</dbReference>
<accession>A0AAD9K8U4</accession>
<keyword evidence="4 17" id="KW-1133">Transmembrane helix</keyword>
<evidence type="ECO:0000256" key="17">
    <source>
        <dbReference type="SAM" id="Phobius"/>
    </source>
</evidence>
<dbReference type="InterPro" id="IPR007110">
    <property type="entry name" value="Ig-like_dom"/>
</dbReference>
<dbReference type="SUPFAM" id="SSF48726">
    <property type="entry name" value="Immunoglobulin"/>
    <property type="match status" value="5"/>
</dbReference>
<evidence type="ECO:0000259" key="19">
    <source>
        <dbReference type="PROSITE" id="PS50835"/>
    </source>
</evidence>
<evidence type="ECO:0000256" key="5">
    <source>
        <dbReference type="ARBA" id="ARBA00023136"/>
    </source>
</evidence>
<keyword evidence="21" id="KW-1185">Reference proteome</keyword>
<comment type="catalytic activity">
    <reaction evidence="10">
        <text>L-tyrosyl-[protein] + ATP = O-phospho-L-tyrosyl-[protein] + ADP + H(+)</text>
        <dbReference type="Rhea" id="RHEA:10596"/>
        <dbReference type="Rhea" id="RHEA-COMP:10136"/>
        <dbReference type="Rhea" id="RHEA-COMP:20101"/>
        <dbReference type="ChEBI" id="CHEBI:15378"/>
        <dbReference type="ChEBI" id="CHEBI:30616"/>
        <dbReference type="ChEBI" id="CHEBI:46858"/>
        <dbReference type="ChEBI" id="CHEBI:61978"/>
        <dbReference type="ChEBI" id="CHEBI:456216"/>
        <dbReference type="EC" id="2.7.10.1"/>
    </reaction>
</comment>
<evidence type="ECO:0000256" key="1">
    <source>
        <dbReference type="ARBA" id="ARBA00004167"/>
    </source>
</evidence>
<feature type="domain" description="Protein kinase" evidence="18">
    <location>
        <begin position="802"/>
        <end position="1191"/>
    </location>
</feature>
<feature type="domain" description="Ig-like" evidence="19">
    <location>
        <begin position="198"/>
        <end position="297"/>
    </location>
</feature>
<dbReference type="GO" id="GO:0005886">
    <property type="term" value="C:plasma membrane"/>
    <property type="evidence" value="ECO:0007669"/>
    <property type="project" value="TreeGrafter"/>
</dbReference>
<sequence length="1354" mass="152429">MTIVAGRVLQIQCLGERHLNWTLPYSKRQNPPLLERASFNETSVIQQDGRMWYTNILTVTETLYMDTGYYICSYADEVPVKYTASVYIFVKDVDGNIFLSVDSTIGNGKFVWMPIHQGRLATIPCRVNDPKANVTFIKAGQVLEFGENLLYDPKVGIQIPYPNPVFGGQYSCRAATENYTDTFTAILNYQQSTTPPQPVLTTNIGEHGNILKMEELRIKCHTLVQRGVTSQINFDYPVQSDRVVISLVKSSPVEYNGYEYDKIERSITVSDIQVEDSGVYQCTIKNHDNKSNHRAVSVYVHEESFIWLKSETQVESFAGSSYIDLSVSIQAYDEPSCLWLKDNHPIPETDRRYEIKTRADRSRLRIYNVLLSDAGLYTLKATNRDRVATENITLTVLLMPSVELQVPDNHPFYIAGTLYTLICVFGGSPFPTLRWSWQPCLKPGCQPEEDGWMSVTQSKNIPNMDDDNPGLLHLQAEESGFYHCTAENKVGTNISQPAHFIVTDIAGGFGHYLKDTDFQGEQISPLVGDTVSIVCQASQYAFMPPQFYLEIPNSEAIRLINTTGIIITEQLGHYGNLITMTLTDVDKNDEGWYHCKTHDFRGEVFTSFFSIKTRVPTLPVFVKPLDGMIQVLHGTDYTLECIADGDPEPSMLWYKDKVQLTEAGESINERYSFYNDYTRLEITNCEESDSGYYTCEAVNRLGSMTSNMTISVVASLEIRDDENKLSKAQIGMIVGILLGALLLVIIGVLISRRFSKRKYAPILLEDYLQPSASVKYNPDLPLDEQTDCLAYDPQWEIPKENLRFDIVLGQGAFGKVMRADMKCKDPNSTPQVAVKMVRDVGDREQLKALLSELKVLIHIGQHLNLVNLVGAVTTQLEQGHLYVVVEYCRYGSLRHYMTKKRDNFIDTMDDTVKMNALAKAREAEGDFIPPPSDCDYLKQRFNTSGETSASGYSRKPLLRNYKLQGSYSGASVDYPSMMSDATSAPTTVTYLQSDGHTGASAMSGLSFASQFSYDDEVPLITKDLVSYSYQIARGMEYLTSRKYIHRDLAARNILLADDNVVKICDFGLAKDCYKYNEYKKKSDAPVPVKWMALESLTHKVYTTKSDVWSYGILLWELFTIGGTPYPAVDLDETFVQRLRGGYRLEKPKYASEPIYEIMMKCWANDPADRPTFTELAESIGNLLQDSVKQFYMELSTLYTKIQPGEAYINMRGSEYLPMDTDDDSDQYPVAKANPKSGQVHYLNEKIVRPNSEGDTEQDNLMSTNKVDVINECEDPNKTKTHGVSPDDKVIKSPKSNALDKPRTAQLRKANEDGSGDVSVKSGASSGFHSDYGHDDVAVPPHYSMVVNETEVSQL</sequence>
<feature type="binding site" evidence="13">
    <location>
        <position position="1065"/>
    </location>
    <ligand>
        <name>Mg(2+)</name>
        <dbReference type="ChEBI" id="CHEBI:18420"/>
    </ligand>
</feature>
<dbReference type="GO" id="GO:0046872">
    <property type="term" value="F:metal ion binding"/>
    <property type="evidence" value="ECO:0007669"/>
    <property type="project" value="UniProtKB-KW"/>
</dbReference>
<dbReference type="Gene3D" id="2.60.40.10">
    <property type="entry name" value="Immunoglobulins"/>
    <property type="match status" value="7"/>
</dbReference>
<evidence type="ECO:0000259" key="18">
    <source>
        <dbReference type="PROSITE" id="PS50011"/>
    </source>
</evidence>
<keyword evidence="5 17" id="KW-0472">Membrane</keyword>
<evidence type="ECO:0000313" key="21">
    <source>
        <dbReference type="Proteomes" id="UP001208570"/>
    </source>
</evidence>
<dbReference type="PROSITE" id="PS50835">
    <property type="entry name" value="IG_LIKE"/>
    <property type="match status" value="3"/>
</dbReference>
<keyword evidence="12 15" id="KW-0067">ATP-binding</keyword>
<evidence type="ECO:0000256" key="14">
    <source>
        <dbReference type="PIRSR" id="PIRSR000615-4"/>
    </source>
</evidence>
<evidence type="ECO:0000313" key="20">
    <source>
        <dbReference type="EMBL" id="KAK2166138.1"/>
    </source>
</evidence>